<dbReference type="GO" id="GO:0008745">
    <property type="term" value="F:N-acetylmuramoyl-L-alanine amidase activity"/>
    <property type="evidence" value="ECO:0007669"/>
    <property type="project" value="InterPro"/>
</dbReference>
<dbReference type="SMART" id="SM00646">
    <property type="entry name" value="Ami_3"/>
    <property type="match status" value="1"/>
</dbReference>
<dbReference type="OrthoDB" id="9180606at2"/>
<keyword evidence="4" id="KW-1185">Reference proteome</keyword>
<accession>A0A1I4N0R6</accession>
<proteinExistence type="predicted"/>
<sequence>MKIVINGGHYPGLDSGAVGASGLQEAIVARDIMKRTACFLRAVGYEVLEVQENELYQITDASNSFGADLFASIHCNAATNTGAKGTETFYSAGSVKGGKLAQCIQSQIINSLGTVDRGLKTNNLYVTKYTNCPAVLVETAFISNAEDESLLMNEGKRDQFAAAIARGITDYVGGL</sequence>
<dbReference type="SUPFAM" id="SSF53187">
    <property type="entry name" value="Zn-dependent exopeptidases"/>
    <property type="match status" value="1"/>
</dbReference>
<dbReference type="STRING" id="1123291.SAMN04490355_10403"/>
<gene>
    <name evidence="3" type="ORF">SAMN04490355_10403</name>
</gene>
<feature type="domain" description="MurNAc-LAA" evidence="2">
    <location>
        <begin position="59"/>
        <end position="169"/>
    </location>
</feature>
<dbReference type="Proteomes" id="UP000199520">
    <property type="component" value="Unassembled WGS sequence"/>
</dbReference>
<evidence type="ECO:0000313" key="4">
    <source>
        <dbReference type="Proteomes" id="UP000199520"/>
    </source>
</evidence>
<dbReference type="RefSeq" id="WP_090940744.1">
    <property type="nucleotide sequence ID" value="NZ_FOTS01000040.1"/>
</dbReference>
<dbReference type="AlphaFoldDB" id="A0A1I4N0R6"/>
<dbReference type="PANTHER" id="PTHR30404:SF0">
    <property type="entry name" value="N-ACETYLMURAMOYL-L-ALANINE AMIDASE AMIC"/>
    <property type="match status" value="1"/>
</dbReference>
<dbReference type="GO" id="GO:0009253">
    <property type="term" value="P:peptidoglycan catabolic process"/>
    <property type="evidence" value="ECO:0007669"/>
    <property type="project" value="InterPro"/>
</dbReference>
<evidence type="ECO:0000256" key="1">
    <source>
        <dbReference type="ARBA" id="ARBA00022801"/>
    </source>
</evidence>
<dbReference type="PANTHER" id="PTHR30404">
    <property type="entry name" value="N-ACETYLMURAMOYL-L-ALANINE AMIDASE"/>
    <property type="match status" value="1"/>
</dbReference>
<name>A0A1I4N0R6_9FIRM</name>
<dbReference type="CDD" id="cd02696">
    <property type="entry name" value="MurNAc-LAA"/>
    <property type="match status" value="1"/>
</dbReference>
<organism evidence="3 4">
    <name type="scientific">Pelosinus propionicus DSM 13327</name>
    <dbReference type="NCBI Taxonomy" id="1123291"/>
    <lineage>
        <taxon>Bacteria</taxon>
        <taxon>Bacillati</taxon>
        <taxon>Bacillota</taxon>
        <taxon>Negativicutes</taxon>
        <taxon>Selenomonadales</taxon>
        <taxon>Sporomusaceae</taxon>
        <taxon>Pelosinus</taxon>
    </lineage>
</organism>
<dbReference type="EMBL" id="FOTS01000040">
    <property type="protein sequence ID" value="SFM08917.1"/>
    <property type="molecule type" value="Genomic_DNA"/>
</dbReference>
<keyword evidence="1" id="KW-0378">Hydrolase</keyword>
<dbReference type="Gene3D" id="3.40.630.40">
    <property type="entry name" value="Zn-dependent exopeptidases"/>
    <property type="match status" value="1"/>
</dbReference>
<reference evidence="4" key="1">
    <citation type="submission" date="2016-10" db="EMBL/GenBank/DDBJ databases">
        <authorList>
            <person name="Varghese N."/>
            <person name="Submissions S."/>
        </authorList>
    </citation>
    <scope>NUCLEOTIDE SEQUENCE [LARGE SCALE GENOMIC DNA]</scope>
    <source>
        <strain evidence="4">DSM 13327</strain>
    </source>
</reference>
<dbReference type="GO" id="GO:0030288">
    <property type="term" value="C:outer membrane-bounded periplasmic space"/>
    <property type="evidence" value="ECO:0007669"/>
    <property type="project" value="TreeGrafter"/>
</dbReference>
<dbReference type="Pfam" id="PF01520">
    <property type="entry name" value="Amidase_3"/>
    <property type="match status" value="1"/>
</dbReference>
<protein>
    <submittedName>
        <fullName evidence="3">N-acetylmuramoyl-L-alanine amidase</fullName>
    </submittedName>
</protein>
<dbReference type="InterPro" id="IPR002508">
    <property type="entry name" value="MurNAc-LAA_cat"/>
</dbReference>
<evidence type="ECO:0000313" key="3">
    <source>
        <dbReference type="EMBL" id="SFM08917.1"/>
    </source>
</evidence>
<dbReference type="InterPro" id="IPR050695">
    <property type="entry name" value="N-acetylmuramoyl_amidase_3"/>
</dbReference>
<evidence type="ECO:0000259" key="2">
    <source>
        <dbReference type="SMART" id="SM00646"/>
    </source>
</evidence>